<proteinExistence type="predicted"/>
<gene>
    <name evidence="1" type="ORF">Pmani_036449</name>
</gene>
<organism evidence="1 2">
    <name type="scientific">Petrolisthes manimaculis</name>
    <dbReference type="NCBI Taxonomy" id="1843537"/>
    <lineage>
        <taxon>Eukaryota</taxon>
        <taxon>Metazoa</taxon>
        <taxon>Ecdysozoa</taxon>
        <taxon>Arthropoda</taxon>
        <taxon>Crustacea</taxon>
        <taxon>Multicrustacea</taxon>
        <taxon>Malacostraca</taxon>
        <taxon>Eumalacostraca</taxon>
        <taxon>Eucarida</taxon>
        <taxon>Decapoda</taxon>
        <taxon>Pleocyemata</taxon>
        <taxon>Anomura</taxon>
        <taxon>Galatheoidea</taxon>
        <taxon>Porcellanidae</taxon>
        <taxon>Petrolisthes</taxon>
    </lineage>
</organism>
<dbReference type="GO" id="GO:0008146">
    <property type="term" value="F:sulfotransferase activity"/>
    <property type="evidence" value="ECO:0007669"/>
    <property type="project" value="InterPro"/>
</dbReference>
<protein>
    <submittedName>
        <fullName evidence="1">Uncharacterized protein</fullName>
    </submittedName>
</protein>
<accession>A0AAE1NK49</accession>
<dbReference type="AlphaFoldDB" id="A0AAE1NK49"/>
<dbReference type="EMBL" id="JAWZYT010005407">
    <property type="protein sequence ID" value="KAK4290665.1"/>
    <property type="molecule type" value="Genomic_DNA"/>
</dbReference>
<dbReference type="Pfam" id="PF03567">
    <property type="entry name" value="Sulfotransfer_2"/>
    <property type="match status" value="1"/>
</dbReference>
<name>A0AAE1NK49_9EUCA</name>
<evidence type="ECO:0000313" key="1">
    <source>
        <dbReference type="EMBL" id="KAK4290665.1"/>
    </source>
</evidence>
<evidence type="ECO:0000313" key="2">
    <source>
        <dbReference type="Proteomes" id="UP001292094"/>
    </source>
</evidence>
<dbReference type="Proteomes" id="UP001292094">
    <property type="component" value="Unassembled WGS sequence"/>
</dbReference>
<sequence>MDGLDQNSTLKVLFSDQREVLGKTATVSRLKSSVTVMTARHPLARLVSAFRDKFADGRKLDKPQSKDHFM</sequence>
<reference evidence="1" key="1">
    <citation type="submission" date="2023-11" db="EMBL/GenBank/DDBJ databases">
        <title>Genome assemblies of two species of porcelain crab, Petrolisthes cinctipes and Petrolisthes manimaculis (Anomura: Porcellanidae).</title>
        <authorList>
            <person name="Angst P."/>
        </authorList>
    </citation>
    <scope>NUCLEOTIDE SEQUENCE</scope>
    <source>
        <strain evidence="1">PB745_02</strain>
        <tissue evidence="1">Gill</tissue>
    </source>
</reference>
<dbReference type="InterPro" id="IPR005331">
    <property type="entry name" value="Sulfotransferase"/>
</dbReference>
<dbReference type="GO" id="GO:0016020">
    <property type="term" value="C:membrane"/>
    <property type="evidence" value="ECO:0007669"/>
    <property type="project" value="InterPro"/>
</dbReference>
<comment type="caution">
    <text evidence="1">The sequence shown here is derived from an EMBL/GenBank/DDBJ whole genome shotgun (WGS) entry which is preliminary data.</text>
</comment>
<keyword evidence="2" id="KW-1185">Reference proteome</keyword>